<dbReference type="eggNOG" id="COG4968">
    <property type="taxonomic scope" value="Bacteria"/>
</dbReference>
<dbReference type="Pfam" id="PF16732">
    <property type="entry name" value="ComP_DUS"/>
    <property type="match status" value="1"/>
</dbReference>
<dbReference type="KEGG" id="pin:Ping_3255"/>
<dbReference type="PANTHER" id="PTHR30093:SF47">
    <property type="entry name" value="TYPE IV PILUS NON-CORE MINOR PILIN PILE"/>
    <property type="match status" value="1"/>
</dbReference>
<dbReference type="AlphaFoldDB" id="A1SZM7"/>
<gene>
    <name evidence="2" type="ordered locus">Ping_3255</name>
</gene>
<dbReference type="PANTHER" id="PTHR30093">
    <property type="entry name" value="GENERAL SECRETION PATHWAY PROTEIN G"/>
    <property type="match status" value="1"/>
</dbReference>
<evidence type="ECO:0000313" key="2">
    <source>
        <dbReference type="EMBL" id="ABM04942.1"/>
    </source>
</evidence>
<feature type="transmembrane region" description="Helical" evidence="1">
    <location>
        <begin position="12"/>
        <end position="34"/>
    </location>
</feature>
<name>A1SZM7_PSYIN</name>
<dbReference type="GO" id="GO:0043683">
    <property type="term" value="P:type IV pilus assembly"/>
    <property type="evidence" value="ECO:0007669"/>
    <property type="project" value="InterPro"/>
</dbReference>
<dbReference type="STRING" id="357804.Ping_3255"/>
<protein>
    <recommendedName>
        <fullName evidence="4">Methylation site containing protein</fullName>
    </recommendedName>
</protein>
<dbReference type="Pfam" id="PF07963">
    <property type="entry name" value="N_methyl"/>
    <property type="match status" value="1"/>
</dbReference>
<keyword evidence="3" id="KW-1185">Reference proteome</keyword>
<dbReference type="NCBIfam" id="TIGR02532">
    <property type="entry name" value="IV_pilin_GFxxxE"/>
    <property type="match status" value="1"/>
</dbReference>
<keyword evidence="1" id="KW-1133">Transmembrane helix</keyword>
<proteinExistence type="predicted"/>
<evidence type="ECO:0000313" key="3">
    <source>
        <dbReference type="Proteomes" id="UP000000639"/>
    </source>
</evidence>
<dbReference type="Proteomes" id="UP000000639">
    <property type="component" value="Chromosome"/>
</dbReference>
<organism evidence="2 3">
    <name type="scientific">Psychromonas ingrahamii (strain DSM 17664 / CCUG 51855 / 37)</name>
    <dbReference type="NCBI Taxonomy" id="357804"/>
    <lineage>
        <taxon>Bacteria</taxon>
        <taxon>Pseudomonadati</taxon>
        <taxon>Pseudomonadota</taxon>
        <taxon>Gammaproteobacteria</taxon>
        <taxon>Alteromonadales</taxon>
        <taxon>Psychromonadaceae</taxon>
        <taxon>Psychromonas</taxon>
    </lineage>
</organism>
<dbReference type="InterPro" id="IPR031982">
    <property type="entry name" value="PilE-like"/>
</dbReference>
<sequence>MVSFMKKNKGFTLIELLIVIAIIGILTAIVVPSYQEHIRTANRTAAQLALTKIAQEFERTSARQGGYPTALTVPTDTAVIAAVDSPDVYTITPSPVPSERSSSTFKLFATPITGFVNDGDECGEMTIDQAGATTPADCWN</sequence>
<evidence type="ECO:0000256" key="1">
    <source>
        <dbReference type="SAM" id="Phobius"/>
    </source>
</evidence>
<dbReference type="InterPro" id="IPR045584">
    <property type="entry name" value="Pilin-like"/>
</dbReference>
<reference evidence="2 3" key="1">
    <citation type="submission" date="2007-01" db="EMBL/GenBank/DDBJ databases">
        <title>Complete sequence of Psychromonas ingrahamii 37.</title>
        <authorList>
            <consortium name="US DOE Joint Genome Institute"/>
            <person name="Copeland A."/>
            <person name="Lucas S."/>
            <person name="Lapidus A."/>
            <person name="Barry K."/>
            <person name="Detter J.C."/>
            <person name="Glavina del Rio T."/>
            <person name="Hammon N."/>
            <person name="Israni S."/>
            <person name="Dalin E."/>
            <person name="Tice H."/>
            <person name="Pitluck S."/>
            <person name="Thompson L.S."/>
            <person name="Brettin T."/>
            <person name="Bruce D."/>
            <person name="Han C."/>
            <person name="Tapia R."/>
            <person name="Schmutz J."/>
            <person name="Larimer F."/>
            <person name="Land M."/>
            <person name="Hauser L."/>
            <person name="Kyrpides N."/>
            <person name="Ivanova N."/>
            <person name="Staley J."/>
            <person name="Richardson P."/>
        </authorList>
    </citation>
    <scope>NUCLEOTIDE SEQUENCE [LARGE SCALE GENOMIC DNA]</scope>
    <source>
        <strain evidence="2 3">37</strain>
    </source>
</reference>
<accession>A1SZM7</accession>
<keyword evidence="1" id="KW-0472">Membrane</keyword>
<dbReference type="PROSITE" id="PS00409">
    <property type="entry name" value="PROKAR_NTER_METHYL"/>
    <property type="match status" value="1"/>
</dbReference>
<keyword evidence="1" id="KW-0812">Transmembrane</keyword>
<dbReference type="SUPFAM" id="SSF54523">
    <property type="entry name" value="Pili subunits"/>
    <property type="match status" value="1"/>
</dbReference>
<dbReference type="HOGENOM" id="CLU_091705_6_1_6"/>
<dbReference type="EMBL" id="CP000510">
    <property type="protein sequence ID" value="ABM04942.1"/>
    <property type="molecule type" value="Genomic_DNA"/>
</dbReference>
<evidence type="ECO:0008006" key="4">
    <source>
        <dbReference type="Google" id="ProtNLM"/>
    </source>
</evidence>
<dbReference type="InterPro" id="IPR012902">
    <property type="entry name" value="N_methyl_site"/>
</dbReference>
<dbReference type="Gene3D" id="3.30.700.10">
    <property type="entry name" value="Glycoprotein, Type 4 Pilin"/>
    <property type="match status" value="1"/>
</dbReference>